<name>A0ABR2L793_9EUKA</name>
<organism evidence="2 3">
    <name type="scientific">Tritrichomonas musculus</name>
    <dbReference type="NCBI Taxonomy" id="1915356"/>
    <lineage>
        <taxon>Eukaryota</taxon>
        <taxon>Metamonada</taxon>
        <taxon>Parabasalia</taxon>
        <taxon>Tritrichomonadida</taxon>
        <taxon>Tritrichomonadidae</taxon>
        <taxon>Tritrichomonas</taxon>
    </lineage>
</organism>
<sequence length="433" mass="49710">MLSDSSESYYFSSEPYSDTEPSPLSFRKKSFHNSPKAPIQNNANNNNSKPIIKRRPIPGLSKAKISANVSHKQVPIAKIANPLFMKKKVLLPIVQDSSSYYEYEYESDNEDLPVSHVTSQPKQLNKNDIKKSNEQIVKEVNNKKNIQCHNFAPLTPPKTSHPTQQVSYPIITHYDDDKPSQDDDKLDENSSSWIDVFECKPDFIDTDEEPDFKLNKPTSNLKKLIFDCQQAQESNENVDSTNIPDFYPKPDAYKDEKLHFKVICTRSQIKNFSFQFYCNDQCLMTAFSPNIRKQVNFYVPELSVQKNIVIGTMSISKHRRQFNLDCFGEEVMSINVSTVKEPFLYDGYFNISLKNLNADGNNLELKTLLPEPKTNRKFTKNSIAKIVLIDSDDQELIVIKRVKENQLEIEASSFINDDLKIFSIGVASFSYLY</sequence>
<evidence type="ECO:0000313" key="3">
    <source>
        <dbReference type="Proteomes" id="UP001470230"/>
    </source>
</evidence>
<dbReference type="EMBL" id="JAPFFF010000001">
    <property type="protein sequence ID" value="KAK8899179.1"/>
    <property type="molecule type" value="Genomic_DNA"/>
</dbReference>
<feature type="region of interest" description="Disordered" evidence="1">
    <location>
        <begin position="1"/>
        <end position="54"/>
    </location>
</feature>
<evidence type="ECO:0000313" key="2">
    <source>
        <dbReference type="EMBL" id="KAK8899179.1"/>
    </source>
</evidence>
<evidence type="ECO:0000256" key="1">
    <source>
        <dbReference type="SAM" id="MobiDB-lite"/>
    </source>
</evidence>
<keyword evidence="3" id="KW-1185">Reference proteome</keyword>
<accession>A0ABR2L793</accession>
<evidence type="ECO:0008006" key="4">
    <source>
        <dbReference type="Google" id="ProtNLM"/>
    </source>
</evidence>
<comment type="caution">
    <text evidence="2">The sequence shown here is derived from an EMBL/GenBank/DDBJ whole genome shotgun (WGS) entry which is preliminary data.</text>
</comment>
<gene>
    <name evidence="2" type="ORF">M9Y10_001481</name>
</gene>
<dbReference type="Proteomes" id="UP001470230">
    <property type="component" value="Unassembled WGS sequence"/>
</dbReference>
<proteinExistence type="predicted"/>
<reference evidence="2 3" key="1">
    <citation type="submission" date="2024-04" db="EMBL/GenBank/DDBJ databases">
        <title>Tritrichomonas musculus Genome.</title>
        <authorList>
            <person name="Alves-Ferreira E."/>
            <person name="Grigg M."/>
            <person name="Lorenzi H."/>
            <person name="Galac M."/>
        </authorList>
    </citation>
    <scope>NUCLEOTIDE SEQUENCE [LARGE SCALE GENOMIC DNA]</scope>
    <source>
        <strain evidence="2 3">EAF2021</strain>
    </source>
</reference>
<protein>
    <recommendedName>
        <fullName evidence="4">Tubby C-terminal domain-containing protein</fullName>
    </recommendedName>
</protein>
<feature type="compositionally biased region" description="Low complexity" evidence="1">
    <location>
        <begin position="1"/>
        <end position="18"/>
    </location>
</feature>